<sequence length="95" mass="9843">MFTTTFWKQAAERAVKSAAQALLGLWALDGWFDVLTADWPMAGGVALGGAVLSLLTSLVSLAGGPEQSPSLVSTTPPAAPVEPTARPSRDPHTAR</sequence>
<dbReference type="OrthoDB" id="3394330at2"/>
<proteinExistence type="predicted"/>
<evidence type="ECO:0000313" key="3">
    <source>
        <dbReference type="Proteomes" id="UP000198253"/>
    </source>
</evidence>
<gene>
    <name evidence="2" type="ORF">GA0070618_5643</name>
</gene>
<keyword evidence="3" id="KW-1185">Reference proteome</keyword>
<name>A0A1C4ZR34_MICEC</name>
<dbReference type="InParanoid" id="A0A1C4ZR34"/>
<evidence type="ECO:0000256" key="1">
    <source>
        <dbReference type="SAM" id="MobiDB-lite"/>
    </source>
</evidence>
<dbReference type="RefSeq" id="WP_088984293.1">
    <property type="nucleotide sequence ID" value="NZ_LT607413.1"/>
</dbReference>
<dbReference type="Proteomes" id="UP000198253">
    <property type="component" value="Chromosome I"/>
</dbReference>
<organism evidence="2 3">
    <name type="scientific">Micromonospora echinospora</name>
    <name type="common">Micromonospora purpurea</name>
    <dbReference type="NCBI Taxonomy" id="1877"/>
    <lineage>
        <taxon>Bacteria</taxon>
        <taxon>Bacillati</taxon>
        <taxon>Actinomycetota</taxon>
        <taxon>Actinomycetes</taxon>
        <taxon>Micromonosporales</taxon>
        <taxon>Micromonosporaceae</taxon>
        <taxon>Micromonospora</taxon>
    </lineage>
</organism>
<evidence type="ECO:0000313" key="2">
    <source>
        <dbReference type="EMBL" id="SCF35438.1"/>
    </source>
</evidence>
<protein>
    <submittedName>
        <fullName evidence="2">Phage r1t holin</fullName>
    </submittedName>
</protein>
<dbReference type="AlphaFoldDB" id="A0A1C4ZR34"/>
<accession>A0A1C4ZR34</accession>
<feature type="region of interest" description="Disordered" evidence="1">
    <location>
        <begin position="63"/>
        <end position="95"/>
    </location>
</feature>
<dbReference type="Pfam" id="PF16945">
    <property type="entry name" value="Phage_r1t_holin"/>
    <property type="match status" value="1"/>
</dbReference>
<dbReference type="InterPro" id="IPR020109">
    <property type="entry name" value="Holin_r1t"/>
</dbReference>
<dbReference type="EMBL" id="LT607413">
    <property type="protein sequence ID" value="SCF35438.1"/>
    <property type="molecule type" value="Genomic_DNA"/>
</dbReference>
<reference evidence="3" key="1">
    <citation type="submission" date="2016-06" db="EMBL/GenBank/DDBJ databases">
        <authorList>
            <person name="Varghese N."/>
            <person name="Submissions Spin"/>
        </authorList>
    </citation>
    <scope>NUCLEOTIDE SEQUENCE [LARGE SCALE GENOMIC DNA]</scope>
    <source>
        <strain evidence="3">DSM 43816</strain>
    </source>
</reference>